<feature type="chain" id="PRO_5043630031" evidence="1">
    <location>
        <begin position="25"/>
        <end position="57"/>
    </location>
</feature>
<dbReference type="Proteomes" id="UP001054252">
    <property type="component" value="Unassembled WGS sequence"/>
</dbReference>
<organism evidence="2 3">
    <name type="scientific">Rubroshorea leprosula</name>
    <dbReference type="NCBI Taxonomy" id="152421"/>
    <lineage>
        <taxon>Eukaryota</taxon>
        <taxon>Viridiplantae</taxon>
        <taxon>Streptophyta</taxon>
        <taxon>Embryophyta</taxon>
        <taxon>Tracheophyta</taxon>
        <taxon>Spermatophyta</taxon>
        <taxon>Magnoliopsida</taxon>
        <taxon>eudicotyledons</taxon>
        <taxon>Gunneridae</taxon>
        <taxon>Pentapetalae</taxon>
        <taxon>rosids</taxon>
        <taxon>malvids</taxon>
        <taxon>Malvales</taxon>
        <taxon>Dipterocarpaceae</taxon>
        <taxon>Rubroshorea</taxon>
    </lineage>
</organism>
<keyword evidence="1" id="KW-0732">Signal</keyword>
<accession>A0AAV5MH20</accession>
<comment type="caution">
    <text evidence="2">The sequence shown here is derived from an EMBL/GenBank/DDBJ whole genome shotgun (WGS) entry which is preliminary data.</text>
</comment>
<proteinExistence type="predicted"/>
<evidence type="ECO:0000313" key="3">
    <source>
        <dbReference type="Proteomes" id="UP001054252"/>
    </source>
</evidence>
<dbReference type="EMBL" id="BPVZ01000290">
    <property type="protein sequence ID" value="GKV49223.1"/>
    <property type="molecule type" value="Genomic_DNA"/>
</dbReference>
<name>A0AAV5MH20_9ROSI</name>
<protein>
    <submittedName>
        <fullName evidence="2">Uncharacterized protein</fullName>
    </submittedName>
</protein>
<feature type="signal peptide" evidence="1">
    <location>
        <begin position="1"/>
        <end position="24"/>
    </location>
</feature>
<gene>
    <name evidence="2" type="ORF">SLEP1_g55985</name>
</gene>
<keyword evidence="3" id="KW-1185">Reference proteome</keyword>
<evidence type="ECO:0000313" key="2">
    <source>
        <dbReference type="EMBL" id="GKV49223.1"/>
    </source>
</evidence>
<sequence length="57" mass="6706">MEMFHCPLGFACLFTISLCRVLECQLPFSLFQVCVTNMEDAFEHFEVVLKHVKEHTR</sequence>
<reference evidence="2 3" key="1">
    <citation type="journal article" date="2021" name="Commun. Biol.">
        <title>The genome of Shorea leprosula (Dipterocarpaceae) highlights the ecological relevance of drought in aseasonal tropical rainforests.</title>
        <authorList>
            <person name="Ng K.K.S."/>
            <person name="Kobayashi M.J."/>
            <person name="Fawcett J.A."/>
            <person name="Hatakeyama M."/>
            <person name="Paape T."/>
            <person name="Ng C.H."/>
            <person name="Ang C.C."/>
            <person name="Tnah L.H."/>
            <person name="Lee C.T."/>
            <person name="Nishiyama T."/>
            <person name="Sese J."/>
            <person name="O'Brien M.J."/>
            <person name="Copetti D."/>
            <person name="Mohd Noor M.I."/>
            <person name="Ong R.C."/>
            <person name="Putra M."/>
            <person name="Sireger I.Z."/>
            <person name="Indrioko S."/>
            <person name="Kosugi Y."/>
            <person name="Izuno A."/>
            <person name="Isagi Y."/>
            <person name="Lee S.L."/>
            <person name="Shimizu K.K."/>
        </authorList>
    </citation>
    <scope>NUCLEOTIDE SEQUENCE [LARGE SCALE GENOMIC DNA]</scope>
    <source>
        <strain evidence="2">214</strain>
    </source>
</reference>
<dbReference type="AlphaFoldDB" id="A0AAV5MH20"/>
<evidence type="ECO:0000256" key="1">
    <source>
        <dbReference type="SAM" id="SignalP"/>
    </source>
</evidence>